<dbReference type="SUPFAM" id="SSF53067">
    <property type="entry name" value="Actin-like ATPase domain"/>
    <property type="match status" value="1"/>
</dbReference>
<accession>A0A2W5T126</accession>
<evidence type="ECO:0000313" key="3">
    <source>
        <dbReference type="Proteomes" id="UP000249432"/>
    </source>
</evidence>
<dbReference type="RefSeq" id="WP_303734674.1">
    <property type="nucleotide sequence ID" value="NZ_CAKZHK010000008.1"/>
</dbReference>
<dbReference type="GO" id="GO:0016301">
    <property type="term" value="F:kinase activity"/>
    <property type="evidence" value="ECO:0007669"/>
    <property type="project" value="UniProtKB-KW"/>
</dbReference>
<dbReference type="Pfam" id="PF00480">
    <property type="entry name" value="ROK"/>
    <property type="match status" value="1"/>
</dbReference>
<dbReference type="PANTHER" id="PTHR18964:SF173">
    <property type="entry name" value="GLUCOKINASE"/>
    <property type="match status" value="1"/>
</dbReference>
<name>A0A2W5T126_9CORY</name>
<evidence type="ECO:0000256" key="1">
    <source>
        <dbReference type="ARBA" id="ARBA00006479"/>
    </source>
</evidence>
<dbReference type="InterPro" id="IPR043129">
    <property type="entry name" value="ATPase_NBD"/>
</dbReference>
<proteinExistence type="inferred from homology"/>
<comment type="caution">
    <text evidence="2">The sequence shown here is derived from an EMBL/GenBank/DDBJ whole genome shotgun (WGS) entry which is preliminary data.</text>
</comment>
<evidence type="ECO:0000313" key="2">
    <source>
        <dbReference type="EMBL" id="PZR05175.1"/>
    </source>
</evidence>
<dbReference type="Gene3D" id="3.30.420.40">
    <property type="match status" value="2"/>
</dbReference>
<dbReference type="EMBL" id="QFRA01000008">
    <property type="protein sequence ID" value="PZR05175.1"/>
    <property type="molecule type" value="Genomic_DNA"/>
</dbReference>
<dbReference type="Proteomes" id="UP000249432">
    <property type="component" value="Unassembled WGS sequence"/>
</dbReference>
<sequence length="326" mass="35268">MSDHASVRPLTVGFDIGGTNLRGAVVTDEGIIIDSEQIPTPASSHALEDGVVQIVRHLQRRHHIAAVGMAVAGFLTPDCRTVRYAPHLPWRDAKVVDRLEERLRLPVRLEHDANSAAWGEYRYGSAYDENNWVLFAIGTGIGGTLMVNGEIYRGAYGTAPEFGHICVVPDGRQCSCGKRGCLERYCSGTAMATTAREMIGSHTDLDSDLLRDYRTRPDEITGRHVSLAAREGDPLAKLVVDDFGLWLGRGLAMVQDFFDPSLIVIGGGVSTDSDLFMPRALRAYADNVVGAGHRPLAEIKTATLGAEAGMIGVADLARDSFKESHA</sequence>
<dbReference type="InterPro" id="IPR000600">
    <property type="entry name" value="ROK"/>
</dbReference>
<dbReference type="AlphaFoldDB" id="A0A2W5T126"/>
<keyword evidence="2" id="KW-0808">Transferase</keyword>
<reference evidence="2 3" key="1">
    <citation type="submission" date="2017-08" db="EMBL/GenBank/DDBJ databases">
        <title>Infants hospitalized years apart are colonized by the same room-sourced microbial strains.</title>
        <authorList>
            <person name="Brooks B."/>
            <person name="Olm M.R."/>
            <person name="Firek B.A."/>
            <person name="Baker R."/>
            <person name="Thomas B.C."/>
            <person name="Morowitz M.J."/>
            <person name="Banfield J.F."/>
        </authorList>
    </citation>
    <scope>NUCLEOTIDE SEQUENCE [LARGE SCALE GENOMIC DNA]</scope>
    <source>
        <strain evidence="2">S2_003_000_R1_3</strain>
    </source>
</reference>
<keyword evidence="2" id="KW-0418">Kinase</keyword>
<organism evidence="2 3">
    <name type="scientific">Corynebacterium kroppenstedtii</name>
    <dbReference type="NCBI Taxonomy" id="161879"/>
    <lineage>
        <taxon>Bacteria</taxon>
        <taxon>Bacillati</taxon>
        <taxon>Actinomycetota</taxon>
        <taxon>Actinomycetes</taxon>
        <taxon>Mycobacteriales</taxon>
        <taxon>Corynebacteriaceae</taxon>
        <taxon>Corynebacterium</taxon>
    </lineage>
</organism>
<comment type="similarity">
    <text evidence="1">Belongs to the ROK (NagC/XylR) family.</text>
</comment>
<dbReference type="PANTHER" id="PTHR18964">
    <property type="entry name" value="ROK (REPRESSOR, ORF, KINASE) FAMILY"/>
    <property type="match status" value="1"/>
</dbReference>
<dbReference type="CDD" id="cd24061">
    <property type="entry name" value="ASKHA_NBD_ROK_SgGLK-like"/>
    <property type="match status" value="1"/>
</dbReference>
<gene>
    <name evidence="2" type="ORF">DI525_04970</name>
</gene>
<protein>
    <submittedName>
        <fullName evidence="2">Glucokinase</fullName>
    </submittedName>
</protein>